<protein>
    <submittedName>
        <fullName evidence="1">Uncharacterized protein</fullName>
    </submittedName>
</protein>
<evidence type="ECO:0000313" key="2">
    <source>
        <dbReference type="Proteomes" id="UP000261704"/>
    </source>
</evidence>
<dbReference type="OrthoDB" id="9991498at2"/>
<accession>A0A347UGU8</accession>
<organism evidence="1 2">
    <name type="scientific">Profundibacter amoris</name>
    <dbReference type="NCBI Taxonomy" id="2171755"/>
    <lineage>
        <taxon>Bacteria</taxon>
        <taxon>Pseudomonadati</taxon>
        <taxon>Pseudomonadota</taxon>
        <taxon>Alphaproteobacteria</taxon>
        <taxon>Rhodobacterales</taxon>
        <taxon>Paracoccaceae</taxon>
        <taxon>Profundibacter</taxon>
    </lineage>
</organism>
<evidence type="ECO:0000313" key="1">
    <source>
        <dbReference type="EMBL" id="AXX98076.1"/>
    </source>
</evidence>
<keyword evidence="2" id="KW-1185">Reference proteome</keyword>
<name>A0A347UGU8_9RHOB</name>
<sequence length="74" mass="8483">MTKISNKYHAHARVEYDLQFQNFLAKLVNVSSLQPRELYLYPLMDRVVFKDFETAIGGTIADFAKASNDNEAQV</sequence>
<proteinExistence type="predicted"/>
<dbReference type="Proteomes" id="UP000261704">
    <property type="component" value="Chromosome"/>
</dbReference>
<dbReference type="AlphaFoldDB" id="A0A347UGU8"/>
<gene>
    <name evidence="1" type="ORF">BAR1_09105</name>
</gene>
<dbReference type="RefSeq" id="WP_118942732.1">
    <property type="nucleotide sequence ID" value="NZ_CP032125.1"/>
</dbReference>
<reference evidence="1 2" key="1">
    <citation type="submission" date="2018-09" db="EMBL/GenBank/DDBJ databases">
        <title>Profundibacter amoris BAR1 gen. nov., sp. nov., a new member of the Roseobacter clade isolated at Lokis Castle Vent Field on the Arctic Mid-Oceanic Ridge.</title>
        <authorList>
            <person name="Le Moine Bauer S."/>
            <person name="Sjoeberg A.G."/>
            <person name="L'Haridon S."/>
            <person name="Stokke R."/>
            <person name="Roalkvam I."/>
            <person name="Steen I.H."/>
            <person name="Dahle H."/>
        </authorList>
    </citation>
    <scope>NUCLEOTIDE SEQUENCE [LARGE SCALE GENOMIC DNA]</scope>
    <source>
        <strain evidence="1 2">BAR1</strain>
    </source>
</reference>
<dbReference type="EMBL" id="CP032125">
    <property type="protein sequence ID" value="AXX98076.1"/>
    <property type="molecule type" value="Genomic_DNA"/>
</dbReference>
<dbReference type="KEGG" id="pamo:BAR1_09105"/>